<reference evidence="1 2" key="1">
    <citation type="journal article" date="2021" name="Sci. Rep.">
        <title>Chromosome anchoring in Senegalese sole (Solea senegalensis) reveals sex-associated markers and genome rearrangements in flatfish.</title>
        <authorList>
            <person name="Guerrero-Cozar I."/>
            <person name="Gomez-Garrido J."/>
            <person name="Berbel C."/>
            <person name="Martinez-Blanch J.F."/>
            <person name="Alioto T."/>
            <person name="Claros M.G."/>
            <person name="Gagnaire P.A."/>
            <person name="Manchado M."/>
        </authorList>
    </citation>
    <scope>NUCLEOTIDE SEQUENCE [LARGE SCALE GENOMIC DNA]</scope>
    <source>
        <strain evidence="1">Sse05_10M</strain>
    </source>
</reference>
<evidence type="ECO:0000313" key="2">
    <source>
        <dbReference type="Proteomes" id="UP000693946"/>
    </source>
</evidence>
<proteinExistence type="predicted"/>
<dbReference type="EMBL" id="JAGKHQ010000020">
    <property type="protein sequence ID" value="KAG7479841.1"/>
    <property type="molecule type" value="Genomic_DNA"/>
</dbReference>
<name>A0AAV6Q1J4_SOLSE</name>
<dbReference type="Proteomes" id="UP000693946">
    <property type="component" value="Linkage Group LG8"/>
</dbReference>
<keyword evidence="2" id="KW-1185">Reference proteome</keyword>
<organism evidence="1 2">
    <name type="scientific">Solea senegalensis</name>
    <name type="common">Senegalese sole</name>
    <dbReference type="NCBI Taxonomy" id="28829"/>
    <lineage>
        <taxon>Eukaryota</taxon>
        <taxon>Metazoa</taxon>
        <taxon>Chordata</taxon>
        <taxon>Craniata</taxon>
        <taxon>Vertebrata</taxon>
        <taxon>Euteleostomi</taxon>
        <taxon>Actinopterygii</taxon>
        <taxon>Neopterygii</taxon>
        <taxon>Teleostei</taxon>
        <taxon>Neoteleostei</taxon>
        <taxon>Acanthomorphata</taxon>
        <taxon>Carangaria</taxon>
        <taxon>Pleuronectiformes</taxon>
        <taxon>Pleuronectoidei</taxon>
        <taxon>Soleidae</taxon>
        <taxon>Solea</taxon>
    </lineage>
</organism>
<protein>
    <submittedName>
        <fullName evidence="1">Uncharacterized protein</fullName>
    </submittedName>
</protein>
<gene>
    <name evidence="1" type="ORF">JOB18_036462</name>
</gene>
<comment type="caution">
    <text evidence="1">The sequence shown here is derived from an EMBL/GenBank/DDBJ whole genome shotgun (WGS) entry which is preliminary data.</text>
</comment>
<evidence type="ECO:0000313" key="1">
    <source>
        <dbReference type="EMBL" id="KAG7479841.1"/>
    </source>
</evidence>
<accession>A0AAV6Q1J4</accession>
<sequence>MFPSKIIYTWTSKSDIFQLSAQRGNVLKHRFYSHETATSQLEQFDPEADTDREEE</sequence>
<dbReference type="AlphaFoldDB" id="A0AAV6Q1J4"/>